<protein>
    <recommendedName>
        <fullName evidence="4">Methyltransferase-like protein 4</fullName>
    </recommendedName>
</protein>
<name>A0A8J6HLH7_TENMO</name>
<organism evidence="2 3">
    <name type="scientific">Tenebrio molitor</name>
    <name type="common">Yellow mealworm beetle</name>
    <dbReference type="NCBI Taxonomy" id="7067"/>
    <lineage>
        <taxon>Eukaryota</taxon>
        <taxon>Metazoa</taxon>
        <taxon>Ecdysozoa</taxon>
        <taxon>Arthropoda</taxon>
        <taxon>Hexapoda</taxon>
        <taxon>Insecta</taxon>
        <taxon>Pterygota</taxon>
        <taxon>Neoptera</taxon>
        <taxon>Endopterygota</taxon>
        <taxon>Coleoptera</taxon>
        <taxon>Polyphaga</taxon>
        <taxon>Cucujiformia</taxon>
        <taxon>Tenebrionidae</taxon>
        <taxon>Tenebrio</taxon>
    </lineage>
</organism>
<dbReference type="SUPFAM" id="SSF53335">
    <property type="entry name" value="S-adenosyl-L-methionine-dependent methyltransferases"/>
    <property type="match status" value="1"/>
</dbReference>
<dbReference type="Proteomes" id="UP000719412">
    <property type="component" value="Unassembled WGS sequence"/>
</dbReference>
<dbReference type="PROSITE" id="PS51143">
    <property type="entry name" value="MT_A70"/>
    <property type="match status" value="1"/>
</dbReference>
<dbReference type="EMBL" id="JABDTM020021904">
    <property type="protein sequence ID" value="KAH0816191.1"/>
    <property type="molecule type" value="Genomic_DNA"/>
</dbReference>
<dbReference type="InterPro" id="IPR007757">
    <property type="entry name" value="MT-A70-like"/>
</dbReference>
<evidence type="ECO:0000313" key="2">
    <source>
        <dbReference type="EMBL" id="KAH0816191.1"/>
    </source>
</evidence>
<accession>A0A8J6HLH7</accession>
<dbReference type="AlphaFoldDB" id="A0A8J6HLH7"/>
<gene>
    <name evidence="2" type="ORF">GEV33_006600</name>
</gene>
<dbReference type="GO" id="GO:0005634">
    <property type="term" value="C:nucleus"/>
    <property type="evidence" value="ECO:0007669"/>
    <property type="project" value="TreeGrafter"/>
</dbReference>
<dbReference type="Pfam" id="PF05063">
    <property type="entry name" value="MT-A70"/>
    <property type="match status" value="1"/>
</dbReference>
<evidence type="ECO:0000256" key="1">
    <source>
        <dbReference type="PROSITE-ProRule" id="PRU00489"/>
    </source>
</evidence>
<dbReference type="InterPro" id="IPR029063">
    <property type="entry name" value="SAM-dependent_MTases_sf"/>
</dbReference>
<keyword evidence="3" id="KW-1185">Reference proteome</keyword>
<dbReference type="GO" id="GO:0003676">
    <property type="term" value="F:nucleic acid binding"/>
    <property type="evidence" value="ECO:0007669"/>
    <property type="project" value="InterPro"/>
</dbReference>
<comment type="caution">
    <text evidence="2">The sequence shown here is derived from an EMBL/GenBank/DDBJ whole genome shotgun (WGS) entry which is preliminary data.</text>
</comment>
<dbReference type="PROSITE" id="PS00092">
    <property type="entry name" value="N6_MTASE"/>
    <property type="match status" value="1"/>
</dbReference>
<dbReference type="GO" id="GO:0008168">
    <property type="term" value="F:methyltransferase activity"/>
    <property type="evidence" value="ECO:0007669"/>
    <property type="project" value="InterPro"/>
</dbReference>
<dbReference type="InterPro" id="IPR002052">
    <property type="entry name" value="DNA_methylase_N6_adenine_CS"/>
</dbReference>
<sequence length="375" mass="43336">MSVIKNSNYGWFISHETLINEIYSSVDSSATSFQLKPDLFEIVQPYKPAKSKHNLKRKTNEEDFGAEVRCVEKLYELFRNENEEIFAESQLEVRNDAAVTAAATIYDESGKNLIGDVVGANPDGPIVKRIKNSDFLFPQNCKFYGKDVADMSTHLDEKYDLIVLDPPWWNKYIRRKRKHTEHGYDMMYNEELRNLPLENYLSKEGLVAVWCTNSGQHVRTLCDEIFPKWGLEYVGKWYWVKVTKSGVPVCPFSEPPRKQPFEQIIFGRVQSRSLADPACDKLVVSVPSALHSHKPPLIRLLERFLPNSPTCLEIFARYLLPNWTSYGKEVLRFQHESLYEKLNRECFDFHSNSRSANSALAYITEMSPSRLSTIL</sequence>
<dbReference type="Gene3D" id="3.40.50.150">
    <property type="entry name" value="Vaccinia Virus protein VP39"/>
    <property type="match status" value="1"/>
</dbReference>
<dbReference type="PANTHER" id="PTHR12829">
    <property type="entry name" value="N6-ADENOSINE-METHYLTRANSFERASE"/>
    <property type="match status" value="1"/>
</dbReference>
<evidence type="ECO:0000313" key="3">
    <source>
        <dbReference type="Proteomes" id="UP000719412"/>
    </source>
</evidence>
<reference evidence="2" key="1">
    <citation type="journal article" date="2020" name="J Insects Food Feed">
        <title>The yellow mealworm (Tenebrio molitor) genome: a resource for the emerging insects as food and feed industry.</title>
        <authorList>
            <person name="Eriksson T."/>
            <person name="Andere A."/>
            <person name="Kelstrup H."/>
            <person name="Emery V."/>
            <person name="Picard C."/>
        </authorList>
    </citation>
    <scope>NUCLEOTIDE SEQUENCE</scope>
    <source>
        <strain evidence="2">Stoneville</strain>
        <tissue evidence="2">Whole head</tissue>
    </source>
</reference>
<comment type="similarity">
    <text evidence="1">Belongs to the MT-A70-like family.</text>
</comment>
<evidence type="ECO:0008006" key="4">
    <source>
        <dbReference type="Google" id="ProtNLM"/>
    </source>
</evidence>
<reference evidence="2" key="2">
    <citation type="submission" date="2021-08" db="EMBL/GenBank/DDBJ databases">
        <authorList>
            <person name="Eriksson T."/>
        </authorList>
    </citation>
    <scope>NUCLEOTIDE SEQUENCE</scope>
    <source>
        <strain evidence="2">Stoneville</strain>
        <tissue evidence="2">Whole head</tissue>
    </source>
</reference>
<dbReference type="GO" id="GO:0032259">
    <property type="term" value="P:methylation"/>
    <property type="evidence" value="ECO:0007669"/>
    <property type="project" value="InterPro"/>
</dbReference>
<proteinExistence type="inferred from homology"/>
<dbReference type="PANTHER" id="PTHR12829:SF4">
    <property type="entry name" value="N(6)-ADENINE-SPECIFIC METHYLTRANSFERASE METTL4"/>
    <property type="match status" value="1"/>
</dbReference>